<gene>
    <name evidence="8" type="ORF">H9632_05755</name>
</gene>
<accession>A0ABR8XKX0</accession>
<evidence type="ECO:0000256" key="2">
    <source>
        <dbReference type="ARBA" id="ARBA00009399"/>
    </source>
</evidence>
<name>A0ABR8XKX0_9BACL</name>
<keyword evidence="4 6" id="KW-1133">Transmembrane helix</keyword>
<evidence type="ECO:0000256" key="3">
    <source>
        <dbReference type="ARBA" id="ARBA00022692"/>
    </source>
</evidence>
<dbReference type="InterPro" id="IPR007267">
    <property type="entry name" value="GtrA_DPMS_TM"/>
</dbReference>
<dbReference type="EMBL" id="JACSPW010000004">
    <property type="protein sequence ID" value="MBD8032565.1"/>
    <property type="molecule type" value="Genomic_DNA"/>
</dbReference>
<reference evidence="8 9" key="1">
    <citation type="submission" date="2020-08" db="EMBL/GenBank/DDBJ databases">
        <title>A Genomic Blueprint of the Chicken Gut Microbiome.</title>
        <authorList>
            <person name="Gilroy R."/>
            <person name="Ravi A."/>
            <person name="Getino M."/>
            <person name="Pursley I."/>
            <person name="Horton D.L."/>
            <person name="Alikhan N.-F."/>
            <person name="Baker D."/>
            <person name="Gharbi K."/>
            <person name="Hall N."/>
            <person name="Watson M."/>
            <person name="Adriaenssens E.M."/>
            <person name="Foster-Nyarko E."/>
            <person name="Jarju S."/>
            <person name="Secka A."/>
            <person name="Antonio M."/>
            <person name="Oren A."/>
            <person name="Chaudhuri R."/>
            <person name="La Ragione R.M."/>
            <person name="Hildebrand F."/>
            <person name="Pallen M.J."/>
        </authorList>
    </citation>
    <scope>NUCLEOTIDE SEQUENCE [LARGE SCALE GENOMIC DNA]</scope>
    <source>
        <strain evidence="8 9">Sa1YVA6</strain>
    </source>
</reference>
<evidence type="ECO:0000259" key="7">
    <source>
        <dbReference type="Pfam" id="PF04138"/>
    </source>
</evidence>
<evidence type="ECO:0000313" key="9">
    <source>
        <dbReference type="Proteomes" id="UP000600565"/>
    </source>
</evidence>
<dbReference type="Pfam" id="PF04138">
    <property type="entry name" value="GtrA_DPMS_TM"/>
    <property type="match status" value="1"/>
</dbReference>
<organism evidence="8 9">
    <name type="scientific">Solibacillus merdavium</name>
    <dbReference type="NCBI Taxonomy" id="2762218"/>
    <lineage>
        <taxon>Bacteria</taxon>
        <taxon>Bacillati</taxon>
        <taxon>Bacillota</taxon>
        <taxon>Bacilli</taxon>
        <taxon>Bacillales</taxon>
        <taxon>Caryophanaceae</taxon>
        <taxon>Solibacillus</taxon>
    </lineage>
</organism>
<keyword evidence="5 6" id="KW-0472">Membrane</keyword>
<dbReference type="PANTHER" id="PTHR38459">
    <property type="entry name" value="PROPHAGE BACTOPRENOL-LINKED GLUCOSE TRANSLOCASE HOMOLOG"/>
    <property type="match status" value="1"/>
</dbReference>
<keyword evidence="9" id="KW-1185">Reference proteome</keyword>
<comment type="subcellular location">
    <subcellularLocation>
        <location evidence="1">Membrane</location>
        <topology evidence="1">Multi-pass membrane protein</topology>
    </subcellularLocation>
</comment>
<dbReference type="Proteomes" id="UP000600565">
    <property type="component" value="Unassembled WGS sequence"/>
</dbReference>
<evidence type="ECO:0000256" key="6">
    <source>
        <dbReference type="SAM" id="Phobius"/>
    </source>
</evidence>
<feature type="transmembrane region" description="Helical" evidence="6">
    <location>
        <begin position="18"/>
        <end position="37"/>
    </location>
</feature>
<evidence type="ECO:0000256" key="1">
    <source>
        <dbReference type="ARBA" id="ARBA00004141"/>
    </source>
</evidence>
<keyword evidence="3 6" id="KW-0812">Transmembrane</keyword>
<sequence>MEKQKLKYMSNSKTFNKFVIVGIINTVIGTSIMFVAYNLFGMGYWISTFLNYFIGSIISYILNKYYTSKSKNRNFTEVIKFIINIIVCYLIAYTVAKNILEFILNSLSSKFIDNISMIFGMIIFVILNYFGQKYFVFKVTDKNIYS</sequence>
<proteinExistence type="inferred from homology"/>
<comment type="similarity">
    <text evidence="2">Belongs to the GtrA family.</text>
</comment>
<protein>
    <submittedName>
        <fullName evidence="8">GtrA family protein</fullName>
    </submittedName>
</protein>
<evidence type="ECO:0000256" key="5">
    <source>
        <dbReference type="ARBA" id="ARBA00023136"/>
    </source>
</evidence>
<dbReference type="PANTHER" id="PTHR38459:SF1">
    <property type="entry name" value="PROPHAGE BACTOPRENOL-LINKED GLUCOSE TRANSLOCASE HOMOLOG"/>
    <property type="match status" value="1"/>
</dbReference>
<feature type="transmembrane region" description="Helical" evidence="6">
    <location>
        <begin position="111"/>
        <end position="130"/>
    </location>
</feature>
<dbReference type="InterPro" id="IPR051401">
    <property type="entry name" value="GtrA_CellWall_Glycosyl"/>
</dbReference>
<feature type="transmembrane region" description="Helical" evidence="6">
    <location>
        <begin position="43"/>
        <end position="66"/>
    </location>
</feature>
<evidence type="ECO:0000256" key="4">
    <source>
        <dbReference type="ARBA" id="ARBA00022989"/>
    </source>
</evidence>
<evidence type="ECO:0000313" key="8">
    <source>
        <dbReference type="EMBL" id="MBD8032565.1"/>
    </source>
</evidence>
<comment type="caution">
    <text evidence="8">The sequence shown here is derived from an EMBL/GenBank/DDBJ whole genome shotgun (WGS) entry which is preliminary data.</text>
</comment>
<feature type="transmembrane region" description="Helical" evidence="6">
    <location>
        <begin position="78"/>
        <end position="96"/>
    </location>
</feature>
<feature type="domain" description="GtrA/DPMS transmembrane" evidence="7">
    <location>
        <begin position="17"/>
        <end position="137"/>
    </location>
</feature>